<dbReference type="AlphaFoldDB" id="A0A067QDU4"/>
<proteinExistence type="inferred from homology"/>
<organism evidence="7 8">
    <name type="scientific">Jaapia argillacea MUCL 33604</name>
    <dbReference type="NCBI Taxonomy" id="933084"/>
    <lineage>
        <taxon>Eukaryota</taxon>
        <taxon>Fungi</taxon>
        <taxon>Dikarya</taxon>
        <taxon>Basidiomycota</taxon>
        <taxon>Agaricomycotina</taxon>
        <taxon>Agaricomycetes</taxon>
        <taxon>Agaricomycetidae</taxon>
        <taxon>Jaapiales</taxon>
        <taxon>Jaapiaceae</taxon>
        <taxon>Jaapia</taxon>
    </lineage>
</organism>
<dbReference type="GO" id="GO:0006364">
    <property type="term" value="P:rRNA processing"/>
    <property type="evidence" value="ECO:0007669"/>
    <property type="project" value="TreeGrafter"/>
</dbReference>
<keyword evidence="8" id="KW-1185">Reference proteome</keyword>
<reference evidence="8" key="1">
    <citation type="journal article" date="2014" name="Proc. Natl. Acad. Sci. U.S.A.">
        <title>Extensive sampling of basidiomycete genomes demonstrates inadequacy of the white-rot/brown-rot paradigm for wood decay fungi.</title>
        <authorList>
            <person name="Riley R."/>
            <person name="Salamov A.A."/>
            <person name="Brown D.W."/>
            <person name="Nagy L.G."/>
            <person name="Floudas D."/>
            <person name="Held B.W."/>
            <person name="Levasseur A."/>
            <person name="Lombard V."/>
            <person name="Morin E."/>
            <person name="Otillar R."/>
            <person name="Lindquist E.A."/>
            <person name="Sun H."/>
            <person name="LaButti K.M."/>
            <person name="Schmutz J."/>
            <person name="Jabbour D."/>
            <person name="Luo H."/>
            <person name="Baker S.E."/>
            <person name="Pisabarro A.G."/>
            <person name="Walton J.D."/>
            <person name="Blanchette R.A."/>
            <person name="Henrissat B."/>
            <person name="Martin F."/>
            <person name="Cullen D."/>
            <person name="Hibbett D.S."/>
            <person name="Grigoriev I.V."/>
        </authorList>
    </citation>
    <scope>NUCLEOTIDE SEQUENCE [LARGE SCALE GENOMIC DNA]</scope>
    <source>
        <strain evidence="8">MUCL 33604</strain>
    </source>
</reference>
<gene>
    <name evidence="7" type="ORF">JAAARDRAFT_27954</name>
</gene>
<evidence type="ECO:0000256" key="1">
    <source>
        <dbReference type="ARBA" id="ARBA00004123"/>
    </source>
</evidence>
<dbReference type="OrthoDB" id="20900at2759"/>
<sequence length="756" mass="81947">MAQDSLHDLKALLQLQLASDGSAVLHLPFVLESLTSSSFSPNPHLQKWTARVNSLIHSQDPGGRWAGLSLAHRTSVLSKPLMLESAQSWIGAALPMLAKTEPLPNLKASIRLLRYIFSAATDVPEFQRQLATPNVPKFSQTLIVLTEKQSDQGLELLCLDTLSFLVPIYPTLHRALHGALSSLAFRCVSMGSQAPSIVDSAAHLYSGLPATGGKVGAANHWRKSVDETLALLWEAFDCLRTSFLPSRSISSQRRVTEEPMSAIPANLNRLKSGAAVMSCLLKSVTSRPTQIPIGPLREFIVATLRCVPDEKVNGHHDPSVHAMEVACVPSIWRIGCELLICLARCTRHHLTPHSSQLITIINYHLEQTLSSSQRLPFLEVIPVLLTHCHPPHDSFLMNRLVKAILPSLTPILSTQWDSQVDSTSTVGRTKKGKKRARGYEGDEVFKVSREVICKTSVDGEVILAAITAITIGLRNPHLSPAIQSIVSRVVLSMLLSLPQMPAASLSTDMNLLGDLLSKVQDLAMERGIGTTSLMSKSLGLVIRGVSSSRNEQVSRSAVQAHQQLDVLLHPRLPPLVRIMPQVDALSLFVAEEGEEEADIRVSLGLKGVNHEPALGADLTTPMDFSPDGPSVVPPLPPIPQHGPSGHQMPTSVFQSTVQHLSLQIDSMTEPQSLRSTPTATNRGGPIGTLVAAPKAMELSHVAPLPKILAPQTNATVLTSDVKTVESTSTSHIRVVRRDDSDDDEEFPPINMDSDSD</sequence>
<evidence type="ECO:0000256" key="3">
    <source>
        <dbReference type="ARBA" id="ARBA00021502"/>
    </source>
</evidence>
<dbReference type="HOGENOM" id="CLU_019530_0_0_1"/>
<comment type="similarity">
    <text evidence="2">Belongs to the RIX1/PELP1 family.</text>
</comment>
<dbReference type="GO" id="GO:0005634">
    <property type="term" value="C:nucleus"/>
    <property type="evidence" value="ECO:0007669"/>
    <property type="project" value="UniProtKB-SubCell"/>
</dbReference>
<dbReference type="PANTHER" id="PTHR34105:SF1">
    <property type="entry name" value="PROLINE-, GLUTAMIC ACID- AND LEUCINE-RICH PROTEIN 1"/>
    <property type="match status" value="1"/>
</dbReference>
<feature type="region of interest" description="Disordered" evidence="5">
    <location>
        <begin position="735"/>
        <end position="756"/>
    </location>
</feature>
<protein>
    <recommendedName>
        <fullName evidence="3">Pre-rRNA-processing protein RIX1</fullName>
    </recommendedName>
</protein>
<dbReference type="InParanoid" id="A0A067QDU4"/>
<dbReference type="SUPFAM" id="SSF48371">
    <property type="entry name" value="ARM repeat"/>
    <property type="match status" value="1"/>
</dbReference>
<evidence type="ECO:0000313" key="7">
    <source>
        <dbReference type="EMBL" id="KDQ64330.1"/>
    </source>
</evidence>
<dbReference type="InterPro" id="IPR016024">
    <property type="entry name" value="ARM-type_fold"/>
</dbReference>
<feature type="domain" description="Pre-rRNA-processing protein RIX1 N-terminal" evidence="6">
    <location>
        <begin position="11"/>
        <end position="189"/>
    </location>
</feature>
<dbReference type="EMBL" id="KL197709">
    <property type="protein sequence ID" value="KDQ64330.1"/>
    <property type="molecule type" value="Genomic_DNA"/>
</dbReference>
<dbReference type="InterPro" id="IPR011989">
    <property type="entry name" value="ARM-like"/>
</dbReference>
<dbReference type="InterPro" id="IPR012583">
    <property type="entry name" value="RIX1_N"/>
</dbReference>
<dbReference type="Proteomes" id="UP000027265">
    <property type="component" value="Unassembled WGS sequence"/>
</dbReference>
<evidence type="ECO:0000256" key="2">
    <source>
        <dbReference type="ARBA" id="ARBA00010511"/>
    </source>
</evidence>
<evidence type="ECO:0000256" key="5">
    <source>
        <dbReference type="SAM" id="MobiDB-lite"/>
    </source>
</evidence>
<evidence type="ECO:0000259" key="6">
    <source>
        <dbReference type="Pfam" id="PF08167"/>
    </source>
</evidence>
<accession>A0A067QDU4</accession>
<evidence type="ECO:0000313" key="8">
    <source>
        <dbReference type="Proteomes" id="UP000027265"/>
    </source>
</evidence>
<dbReference type="FunCoup" id="A0A067QDU4">
    <property type="interactions" value="171"/>
</dbReference>
<feature type="non-terminal residue" evidence="7">
    <location>
        <position position="1"/>
    </location>
</feature>
<dbReference type="Gene3D" id="1.25.10.10">
    <property type="entry name" value="Leucine-rich Repeat Variant"/>
    <property type="match status" value="1"/>
</dbReference>
<dbReference type="Pfam" id="PF08167">
    <property type="entry name" value="RIX1"/>
    <property type="match status" value="1"/>
</dbReference>
<keyword evidence="4" id="KW-0539">Nucleus</keyword>
<name>A0A067QDU4_9AGAM</name>
<dbReference type="STRING" id="933084.A0A067QDU4"/>
<dbReference type="PANTHER" id="PTHR34105">
    <property type="entry name" value="PROLINE-, GLUTAMIC ACID- AND LEUCINE-RICH PROTEIN 1"/>
    <property type="match status" value="1"/>
</dbReference>
<evidence type="ECO:0000256" key="4">
    <source>
        <dbReference type="ARBA" id="ARBA00023242"/>
    </source>
</evidence>
<comment type="subcellular location">
    <subcellularLocation>
        <location evidence="1">Nucleus</location>
    </subcellularLocation>
</comment>